<evidence type="ECO:0000313" key="2">
    <source>
        <dbReference type="EMBL" id="KAJ3055417.1"/>
    </source>
</evidence>
<evidence type="ECO:0000259" key="1">
    <source>
        <dbReference type="Pfam" id="PF08881"/>
    </source>
</evidence>
<feature type="domain" description="Cyanovirin-N" evidence="1">
    <location>
        <begin position="3"/>
        <end position="45"/>
    </location>
</feature>
<protein>
    <recommendedName>
        <fullName evidence="1">Cyanovirin-N domain-containing protein</fullName>
    </recommendedName>
</protein>
<comment type="caution">
    <text evidence="2">The sequence shown here is derived from an EMBL/GenBank/DDBJ whole genome shotgun (WGS) entry which is preliminary data.</text>
</comment>
<reference evidence="2" key="1">
    <citation type="submission" date="2020-05" db="EMBL/GenBank/DDBJ databases">
        <title>Phylogenomic resolution of chytrid fungi.</title>
        <authorList>
            <person name="Stajich J.E."/>
            <person name="Amses K."/>
            <person name="Simmons R."/>
            <person name="Seto K."/>
            <person name="Myers J."/>
            <person name="Bonds A."/>
            <person name="Quandt C.A."/>
            <person name="Barry K."/>
            <person name="Liu P."/>
            <person name="Grigoriev I."/>
            <person name="Longcore J.E."/>
            <person name="James T.Y."/>
        </authorList>
    </citation>
    <scope>NUCLEOTIDE SEQUENCE</scope>
    <source>
        <strain evidence="2">JEL0318</strain>
    </source>
</reference>
<proteinExistence type="predicted"/>
<dbReference type="Proteomes" id="UP001212841">
    <property type="component" value="Unassembled WGS sequence"/>
</dbReference>
<keyword evidence="3" id="KW-1185">Reference proteome</keyword>
<evidence type="ECO:0000313" key="3">
    <source>
        <dbReference type="Proteomes" id="UP001212841"/>
    </source>
</evidence>
<dbReference type="InterPro" id="IPR011058">
    <property type="entry name" value="Cyanovirin-N"/>
</dbReference>
<name>A0AAD5SHA6_9FUNG</name>
<dbReference type="AlphaFoldDB" id="A0AAD5SHA6"/>
<organism evidence="2 3">
    <name type="scientific">Rhizophlyctis rosea</name>
    <dbReference type="NCBI Taxonomy" id="64517"/>
    <lineage>
        <taxon>Eukaryota</taxon>
        <taxon>Fungi</taxon>
        <taxon>Fungi incertae sedis</taxon>
        <taxon>Chytridiomycota</taxon>
        <taxon>Chytridiomycota incertae sedis</taxon>
        <taxon>Chytridiomycetes</taxon>
        <taxon>Rhizophlyctidales</taxon>
        <taxon>Rhizophlyctidaceae</taxon>
        <taxon>Rhizophlyctis</taxon>
    </lineage>
</organism>
<dbReference type="Pfam" id="PF08881">
    <property type="entry name" value="CVNH"/>
    <property type="match status" value="1"/>
</dbReference>
<dbReference type="InterPro" id="IPR036673">
    <property type="entry name" value="Cyanovirin-N_sf"/>
</dbReference>
<dbReference type="EMBL" id="JADGJD010000080">
    <property type="protein sequence ID" value="KAJ3055417.1"/>
    <property type="molecule type" value="Genomic_DNA"/>
</dbReference>
<dbReference type="Gene3D" id="2.30.60.10">
    <property type="entry name" value="Cyanovirin-N"/>
    <property type="match status" value="1"/>
</dbReference>
<sequence length="62" mass="6872">MSYTDTCKNIRLHQGGKHLYLFADCDGGNGQFRHSRIDLNLCIGPASFSEELKAFSHGKPST</sequence>
<dbReference type="SUPFAM" id="SSF51322">
    <property type="entry name" value="Cyanovirin-N"/>
    <property type="match status" value="1"/>
</dbReference>
<gene>
    <name evidence="2" type="ORF">HK097_010618</name>
</gene>
<accession>A0AAD5SHA6</accession>